<organism evidence="1 2">
    <name type="scientific">Faecalibacterium cf. prausnitzii KLE1255</name>
    <dbReference type="NCBI Taxonomy" id="748224"/>
    <lineage>
        <taxon>Bacteria</taxon>
        <taxon>Bacillati</taxon>
        <taxon>Bacillota</taxon>
        <taxon>Clostridia</taxon>
        <taxon>Eubacteriales</taxon>
        <taxon>Oscillospiraceae</taxon>
        <taxon>Faecalibacterium</taxon>
    </lineage>
</organism>
<evidence type="ECO:0000313" key="2">
    <source>
        <dbReference type="Proteomes" id="UP000006028"/>
    </source>
</evidence>
<evidence type="ECO:0000313" key="1">
    <source>
        <dbReference type="EMBL" id="EFQ06263.1"/>
    </source>
</evidence>
<dbReference type="EMBL" id="AECU01000173">
    <property type="protein sequence ID" value="EFQ06263.1"/>
    <property type="molecule type" value="Genomic_DNA"/>
</dbReference>
<dbReference type="HOGENOM" id="CLU_3233829_0_0_9"/>
<proteinExistence type="predicted"/>
<accession>E2ZKL7</accession>
<sequence length="43" mass="4602">MGPASSLTFRPDSSVQTKICMGLSFYEAASSLSYKTLLHVSSC</sequence>
<name>E2ZKL7_9FIRM</name>
<comment type="caution">
    <text evidence="1">The sequence shown here is derived from an EMBL/GenBank/DDBJ whole genome shotgun (WGS) entry which is preliminary data.</text>
</comment>
<reference evidence="1 2" key="1">
    <citation type="submission" date="2010-08" db="EMBL/GenBank/DDBJ databases">
        <authorList>
            <person name="Weinstock G."/>
            <person name="Sodergren E."/>
            <person name="Clifton S."/>
            <person name="Fulton L."/>
            <person name="Fulton B."/>
            <person name="Courtney L."/>
            <person name="Fronick C."/>
            <person name="Harrison M."/>
            <person name="Strong C."/>
            <person name="Farmer C."/>
            <person name="Delahaunty K."/>
            <person name="Markovic C."/>
            <person name="Hall O."/>
            <person name="Minx P."/>
            <person name="Tomlinson C."/>
            <person name="Mitreva M."/>
            <person name="Hou S."/>
            <person name="Chen J."/>
            <person name="Wollam A."/>
            <person name="Pepin K.H."/>
            <person name="Johnson M."/>
            <person name="Bhonagiri V."/>
            <person name="Zhang X."/>
            <person name="Suruliraj S."/>
            <person name="Warren W."/>
            <person name="Chinwalla A."/>
            <person name="Mardis E.R."/>
            <person name="Wilson R.K."/>
        </authorList>
    </citation>
    <scope>NUCLEOTIDE SEQUENCE [LARGE SCALE GENOMIC DNA]</scope>
    <source>
        <strain evidence="1 2">KLE1255</strain>
    </source>
</reference>
<gene>
    <name evidence="1" type="ORF">HMPREF9436_02220</name>
</gene>
<dbReference type="STRING" id="748224.HMPREF9436_02220"/>
<dbReference type="Proteomes" id="UP000006028">
    <property type="component" value="Unassembled WGS sequence"/>
</dbReference>
<dbReference type="BioCyc" id="FCF748224-HMP:GTSS-1326-MONOMER"/>
<protein>
    <submittedName>
        <fullName evidence="1">Uncharacterized protein</fullName>
    </submittedName>
</protein>
<dbReference type="AlphaFoldDB" id="E2ZKL7"/>